<dbReference type="Pfam" id="PF00450">
    <property type="entry name" value="Peptidase_S10"/>
    <property type="match status" value="3"/>
</dbReference>
<evidence type="ECO:0000256" key="1">
    <source>
        <dbReference type="ARBA" id="ARBA00009431"/>
    </source>
</evidence>
<dbReference type="GO" id="GO:0004185">
    <property type="term" value="F:serine-type carboxypeptidase activity"/>
    <property type="evidence" value="ECO:0007669"/>
    <property type="project" value="InterPro"/>
</dbReference>
<accession>A0A0B1T7Q8</accession>
<dbReference type="Gene3D" id="3.40.50.1820">
    <property type="entry name" value="alpha/beta hydrolase"/>
    <property type="match status" value="2"/>
</dbReference>
<keyword evidence="3" id="KW-0645">Protease</keyword>
<keyword evidence="2" id="KW-0732">Signal</keyword>
<name>A0A0B1T7Q8_OESDE</name>
<keyword evidence="4" id="KW-1185">Reference proteome</keyword>
<reference evidence="3 4" key="1">
    <citation type="submission" date="2014-03" db="EMBL/GenBank/DDBJ databases">
        <title>Draft genome of the hookworm Oesophagostomum dentatum.</title>
        <authorList>
            <person name="Mitreva M."/>
        </authorList>
    </citation>
    <scope>NUCLEOTIDE SEQUENCE [LARGE SCALE GENOMIC DNA]</scope>
    <source>
        <strain evidence="3 4">OD-Hann</strain>
    </source>
</reference>
<protein>
    <submittedName>
        <fullName evidence="3">Serine carboxypeptidase</fullName>
    </submittedName>
</protein>
<dbReference type="InterPro" id="IPR029058">
    <property type="entry name" value="AB_hydrolase_fold"/>
</dbReference>
<gene>
    <name evidence="3" type="ORF">OESDEN_08274</name>
</gene>
<organism evidence="3 4">
    <name type="scientific">Oesophagostomum dentatum</name>
    <name type="common">Nodular worm</name>
    <dbReference type="NCBI Taxonomy" id="61180"/>
    <lineage>
        <taxon>Eukaryota</taxon>
        <taxon>Metazoa</taxon>
        <taxon>Ecdysozoa</taxon>
        <taxon>Nematoda</taxon>
        <taxon>Chromadorea</taxon>
        <taxon>Rhabditida</taxon>
        <taxon>Rhabditina</taxon>
        <taxon>Rhabditomorpha</taxon>
        <taxon>Strongyloidea</taxon>
        <taxon>Strongylidae</taxon>
        <taxon>Oesophagostomum</taxon>
    </lineage>
</organism>
<evidence type="ECO:0000313" key="4">
    <source>
        <dbReference type="Proteomes" id="UP000053660"/>
    </source>
</evidence>
<feature type="signal peptide" evidence="2">
    <location>
        <begin position="1"/>
        <end position="15"/>
    </location>
</feature>
<dbReference type="AlphaFoldDB" id="A0A0B1T7Q8"/>
<dbReference type="PANTHER" id="PTHR11802">
    <property type="entry name" value="SERINE PROTEASE FAMILY S10 SERINE CARBOXYPEPTIDASE"/>
    <property type="match status" value="1"/>
</dbReference>
<proteinExistence type="inferred from homology"/>
<evidence type="ECO:0000256" key="2">
    <source>
        <dbReference type="SAM" id="SignalP"/>
    </source>
</evidence>
<keyword evidence="3" id="KW-0378">Hydrolase</keyword>
<dbReference type="Proteomes" id="UP000053660">
    <property type="component" value="Unassembled WGS sequence"/>
</dbReference>
<evidence type="ECO:0000313" key="3">
    <source>
        <dbReference type="EMBL" id="KHJ91847.1"/>
    </source>
</evidence>
<dbReference type="InterPro" id="IPR001563">
    <property type="entry name" value="Peptidase_S10"/>
</dbReference>
<dbReference type="PRINTS" id="PR00724">
    <property type="entry name" value="CRBOXYPTASEC"/>
</dbReference>
<dbReference type="GO" id="GO:0006508">
    <property type="term" value="P:proteolysis"/>
    <property type="evidence" value="ECO:0007669"/>
    <property type="project" value="InterPro"/>
</dbReference>
<sequence>MLLLCSSLFAKYIESQNDPDNDPLILYIHGVQCSSVFAMLVDIGPFRLYGQGKPLYENVFSWNKVANLLVIDPPGVGYSPAAGTQFDDEKIATVLENALTNFFSVFPERLNNRVYLAGEGYASVYVTKIARIILSKLPSGQTQTNISGILIGNGMLSAQMEFNTLLPIAYTHAFAGKEVDQYNLYQDCYYRYIRLQANRAVLGLTPSNNYQSSDPWNGYPCQAEDSTESFFRTVAVQNALHTDSLFQVCSHSGYGTLTTSLIYDVLSVLNNGLYQSRNMSVTREDTWRANYYRGIYADTDGGLRTLYLGNIHALSIRGAGHSAALTRPAQTLQVVRNFIRGLSYDNCLSAVNLGAAPLLPSYSQQLNPNTSRMDTDKIANLPGLTFEINFNQYSGYLNGSSTHQLHYWLVESQNSPSTAPLLLWLNGGPGSSSIWGMLTENGPFRPNKDGKTLYENIFSWNKFANILYLEAPHNVGYSYSTVTNDNYYSDDQVSYVYPMLMGALPVYGP</sequence>
<dbReference type="EMBL" id="KN551763">
    <property type="protein sequence ID" value="KHJ91847.1"/>
    <property type="molecule type" value="Genomic_DNA"/>
</dbReference>
<dbReference type="OrthoDB" id="443318at2759"/>
<feature type="chain" id="PRO_5013334430" evidence="2">
    <location>
        <begin position="16"/>
        <end position="509"/>
    </location>
</feature>
<comment type="similarity">
    <text evidence="1">Belongs to the peptidase S10 family.</text>
</comment>
<dbReference type="PANTHER" id="PTHR11802:SF480">
    <property type="entry name" value="CARBOXYPEPTIDASE"/>
    <property type="match status" value="1"/>
</dbReference>
<dbReference type="SUPFAM" id="SSF53474">
    <property type="entry name" value="alpha/beta-Hydrolases"/>
    <property type="match status" value="2"/>
</dbReference>
<keyword evidence="3" id="KW-0121">Carboxypeptidase</keyword>